<reference evidence="3 5" key="2">
    <citation type="submission" date="2018-12" db="EMBL/GenBank/DDBJ databases">
        <authorList>
            <consortium name="Pathogen Informatics"/>
        </authorList>
    </citation>
    <scope>NUCLEOTIDE SEQUENCE [LARGE SCALE GENOMIC DNA]</scope>
    <source>
        <strain evidence="3 5">NCTC11976</strain>
    </source>
</reference>
<name>A0A0W0SBZ4_9GAMM</name>
<dbReference type="InterPro" id="IPR036278">
    <property type="entry name" value="Sialidase_sf"/>
</dbReference>
<evidence type="ECO:0000313" key="5">
    <source>
        <dbReference type="Proteomes" id="UP000277577"/>
    </source>
</evidence>
<dbReference type="InterPro" id="IPR002860">
    <property type="entry name" value="BNR_rpt"/>
</dbReference>
<keyword evidence="1" id="KW-0732">Signal</keyword>
<dbReference type="Proteomes" id="UP000277577">
    <property type="component" value="Chromosome"/>
</dbReference>
<dbReference type="EMBL" id="LNXW01000013">
    <property type="protein sequence ID" value="KTC80625.1"/>
    <property type="molecule type" value="Genomic_DNA"/>
</dbReference>
<dbReference type="Proteomes" id="UP000054921">
    <property type="component" value="Unassembled WGS sequence"/>
</dbReference>
<dbReference type="PATRIC" id="fig|28084.5.peg.2861"/>
<accession>A0A0W0SBZ4</accession>
<dbReference type="EMBL" id="LR134173">
    <property type="protein sequence ID" value="VEB34669.1"/>
    <property type="molecule type" value="Genomic_DNA"/>
</dbReference>
<dbReference type="InterPro" id="IPR015943">
    <property type="entry name" value="WD40/YVTN_repeat-like_dom_sf"/>
</dbReference>
<feature type="chain" id="PRO_5030019511" evidence="1">
    <location>
        <begin position="23"/>
        <end position="549"/>
    </location>
</feature>
<gene>
    <name evidence="2" type="ORF">Lche_2645</name>
    <name evidence="3" type="ORF">NCTC11976_00958</name>
</gene>
<dbReference type="Gene3D" id="2.130.10.10">
    <property type="entry name" value="YVTN repeat-like/Quinoprotein amine dehydrogenase"/>
    <property type="match status" value="1"/>
</dbReference>
<dbReference type="Pfam" id="PF02012">
    <property type="entry name" value="BNR"/>
    <property type="match status" value="1"/>
</dbReference>
<evidence type="ECO:0000313" key="3">
    <source>
        <dbReference type="EMBL" id="VEB34669.1"/>
    </source>
</evidence>
<sequence>MKRYSLNSIGLAIFLNSMTSYALPFNIIPQGKLPTTIFKGETANASYTVTNNTRATRVNNFVKSLPPNVTQVTDPTDPTVCGSTFDLGPNGSINQSCTLKLKVSGEVNRADPNSQHHLFICLPGGKTCAGPTPENSLNVTVDSNGPGPTTISLAVGAYGTNTTGAPVVYKSSDNGMTWPTAVLPSVSGISSFQTFLFGVGCTGKFCTTIGNYFTNNGAVQPISYSTKDGGSTWSAVNVLSTNGIPAINNYNQINAVSCSGSNCTAVGFSGPTSGGTPLPLTYSSTDYGTTWSPPNLLSIAALPPANQGARLGSVSCSGNNCTAVGFYYNNLGYRIPLSYYSTNNGVTWSSAILPSTAGLPAGNTGAKLNGVSCVGNNCTAVGETDGPTDVPFSYTSTDAGHSWSEATLLSLSGLPVGNEGVGLNGVSCTGTQCVAVGLYRDSSFAVVAPVSYNSSDNGVTWSSIVLPPTNNFPSGFGRGELFGVSCIGTNCSAVGSYSDTNNISLPLAYYSADNGVTWTTALPSISSISGALFAVLFGVGGSESGNLQT</sequence>
<evidence type="ECO:0000256" key="1">
    <source>
        <dbReference type="SAM" id="SignalP"/>
    </source>
</evidence>
<dbReference type="CDD" id="cd15482">
    <property type="entry name" value="Sialidase_non-viral"/>
    <property type="match status" value="2"/>
</dbReference>
<evidence type="ECO:0000313" key="2">
    <source>
        <dbReference type="EMBL" id="KTC80625.1"/>
    </source>
</evidence>
<dbReference type="RefSeq" id="WP_028382581.1">
    <property type="nucleotide sequence ID" value="NZ_CAAAIT010000005.1"/>
</dbReference>
<keyword evidence="5" id="KW-1185">Reference proteome</keyword>
<feature type="signal peptide" evidence="1">
    <location>
        <begin position="1"/>
        <end position="22"/>
    </location>
</feature>
<dbReference type="STRING" id="28084.Lche_2645"/>
<dbReference type="SUPFAM" id="SSF50939">
    <property type="entry name" value="Sialidases"/>
    <property type="match status" value="3"/>
</dbReference>
<protein>
    <submittedName>
        <fullName evidence="2">BNR/Asp-box repeat containing protein</fullName>
    </submittedName>
</protein>
<evidence type="ECO:0000313" key="4">
    <source>
        <dbReference type="Proteomes" id="UP000054921"/>
    </source>
</evidence>
<dbReference type="AlphaFoldDB" id="A0A0W0SBZ4"/>
<reference evidence="2 4" key="1">
    <citation type="submission" date="2015-11" db="EMBL/GenBank/DDBJ databases">
        <title>Genomic analysis of 38 Legionella species identifies large and diverse effector repertoires.</title>
        <authorList>
            <person name="Burstein D."/>
            <person name="Amaro F."/>
            <person name="Zusman T."/>
            <person name="Lifshitz Z."/>
            <person name="Cohen O."/>
            <person name="Gilbert J.A."/>
            <person name="Pupko T."/>
            <person name="Shuman H.A."/>
            <person name="Segal G."/>
        </authorList>
    </citation>
    <scope>NUCLEOTIDE SEQUENCE [LARGE SCALE GENOMIC DNA]</scope>
    <source>
        <strain evidence="2 4">ORW</strain>
    </source>
</reference>
<proteinExistence type="predicted"/>
<dbReference type="OrthoDB" id="9787204at2"/>
<organism evidence="2 4">
    <name type="scientific">Legionella cherrii</name>
    <dbReference type="NCBI Taxonomy" id="28084"/>
    <lineage>
        <taxon>Bacteria</taxon>
        <taxon>Pseudomonadati</taxon>
        <taxon>Pseudomonadota</taxon>
        <taxon>Gammaproteobacteria</taxon>
        <taxon>Legionellales</taxon>
        <taxon>Legionellaceae</taxon>
        <taxon>Legionella</taxon>
    </lineage>
</organism>